<evidence type="ECO:0000313" key="2">
    <source>
        <dbReference type="EMBL" id="RMX47525.1"/>
    </source>
</evidence>
<feature type="region of interest" description="Disordered" evidence="1">
    <location>
        <begin position="227"/>
        <end position="249"/>
    </location>
</feature>
<name>A0A3M6U1F1_POCDA</name>
<feature type="compositionally biased region" description="Basic and acidic residues" evidence="1">
    <location>
        <begin position="320"/>
        <end position="342"/>
    </location>
</feature>
<evidence type="ECO:0000256" key="1">
    <source>
        <dbReference type="SAM" id="MobiDB-lite"/>
    </source>
</evidence>
<gene>
    <name evidence="2" type="ORF">pdam_00002105</name>
</gene>
<organism evidence="2 3">
    <name type="scientific">Pocillopora damicornis</name>
    <name type="common">Cauliflower coral</name>
    <name type="synonym">Millepora damicornis</name>
    <dbReference type="NCBI Taxonomy" id="46731"/>
    <lineage>
        <taxon>Eukaryota</taxon>
        <taxon>Metazoa</taxon>
        <taxon>Cnidaria</taxon>
        <taxon>Anthozoa</taxon>
        <taxon>Hexacorallia</taxon>
        <taxon>Scleractinia</taxon>
        <taxon>Astrocoeniina</taxon>
        <taxon>Pocilloporidae</taxon>
        <taxon>Pocillopora</taxon>
    </lineage>
</organism>
<sequence length="378" mass="43794">MSQAVRRPRITHTAVTVRPNFRNHQIRGTREAWMSFQRQRPMLVPGTGARSWPNSRPAGLSTLEMGFNRRAVSTTESHSRNLPPMEYNLRPGNRKVGIKAETGDKGQQAWAKTWARMRAEQTNVHAKGCTNHKRRNPTISRLTNTGLTSACKRNEIVAMNEKEAMVYKRLKGIYANSTDKSVRAQRLKDNINSLQSRTLHSEIDHSLKEYKKREEEDKRNRSELKRLRERYSRDKDRRNKRSYLSLNALESPQVSRHAYGLPEEGHEHMQSGVTQQAQERLRDIWQSAMKRAALVDKILNSWTQQKAPLPEIKIRRQSVSHKEARRPSDEENIEDKLRRNSKETVNQLEMILGEIDVMSTVVSDSDEEDPEDSEQDIV</sequence>
<protein>
    <submittedName>
        <fullName evidence="2">Uncharacterized protein</fullName>
    </submittedName>
</protein>
<dbReference type="OrthoDB" id="5984407at2759"/>
<dbReference type="Proteomes" id="UP000275408">
    <property type="component" value="Unassembled WGS sequence"/>
</dbReference>
<reference evidence="2 3" key="1">
    <citation type="journal article" date="2018" name="Sci. Rep.">
        <title>Comparative analysis of the Pocillopora damicornis genome highlights role of immune system in coral evolution.</title>
        <authorList>
            <person name="Cunning R."/>
            <person name="Bay R.A."/>
            <person name="Gillette P."/>
            <person name="Baker A.C."/>
            <person name="Traylor-Knowles N."/>
        </authorList>
    </citation>
    <scope>NUCLEOTIDE SEQUENCE [LARGE SCALE GENOMIC DNA]</scope>
    <source>
        <strain evidence="2">RSMAS</strain>
        <tissue evidence="2">Whole animal</tissue>
    </source>
</reference>
<feature type="region of interest" description="Disordered" evidence="1">
    <location>
        <begin position="316"/>
        <end position="345"/>
    </location>
</feature>
<accession>A0A3M6U1F1</accession>
<feature type="compositionally biased region" description="Basic and acidic residues" evidence="1">
    <location>
        <begin position="227"/>
        <end position="237"/>
    </location>
</feature>
<dbReference type="AlphaFoldDB" id="A0A3M6U1F1"/>
<evidence type="ECO:0000313" key="3">
    <source>
        <dbReference type="Proteomes" id="UP000275408"/>
    </source>
</evidence>
<keyword evidence="3" id="KW-1185">Reference proteome</keyword>
<comment type="caution">
    <text evidence="2">The sequence shown here is derived from an EMBL/GenBank/DDBJ whole genome shotgun (WGS) entry which is preliminary data.</text>
</comment>
<dbReference type="OMA" id="RRPRITH"/>
<proteinExistence type="predicted"/>
<dbReference type="EMBL" id="RCHS01002416">
    <property type="protein sequence ID" value="RMX47525.1"/>
    <property type="molecule type" value="Genomic_DNA"/>
</dbReference>